<dbReference type="Gene3D" id="2.40.10.10">
    <property type="entry name" value="Trypsin-like serine proteases"/>
    <property type="match status" value="1"/>
</dbReference>
<keyword evidence="2" id="KW-0732">Signal</keyword>
<dbReference type="EMBL" id="OU895879">
    <property type="protein sequence ID" value="CAH1728294.1"/>
    <property type="molecule type" value="Genomic_DNA"/>
</dbReference>
<dbReference type="InterPro" id="IPR043504">
    <property type="entry name" value="Peptidase_S1_PA_chymotrypsin"/>
</dbReference>
<evidence type="ECO:0000256" key="2">
    <source>
        <dbReference type="SAM" id="SignalP"/>
    </source>
</evidence>
<dbReference type="PRINTS" id="PR00722">
    <property type="entry name" value="CHYMOTRYPSIN"/>
</dbReference>
<dbReference type="SUPFAM" id="SSF50494">
    <property type="entry name" value="Trypsin-like serine proteases"/>
    <property type="match status" value="1"/>
</dbReference>
<dbReference type="InterPro" id="IPR001314">
    <property type="entry name" value="Peptidase_S1A"/>
</dbReference>
<dbReference type="GO" id="GO:0004252">
    <property type="term" value="F:serine-type endopeptidase activity"/>
    <property type="evidence" value="ECO:0007669"/>
    <property type="project" value="InterPro"/>
</dbReference>
<dbReference type="InterPro" id="IPR051333">
    <property type="entry name" value="CLIP_Serine_Protease"/>
</dbReference>
<evidence type="ECO:0000313" key="5">
    <source>
        <dbReference type="Proteomes" id="UP001153620"/>
    </source>
</evidence>
<gene>
    <name evidence="4" type="ORF">CHIRRI_LOCUS10501</name>
</gene>
<evidence type="ECO:0000313" key="4">
    <source>
        <dbReference type="EMBL" id="CAH1728294.1"/>
    </source>
</evidence>
<reference evidence="4" key="1">
    <citation type="submission" date="2022-01" db="EMBL/GenBank/DDBJ databases">
        <authorList>
            <person name="King R."/>
        </authorList>
    </citation>
    <scope>NUCLEOTIDE SEQUENCE</scope>
</reference>
<feature type="signal peptide" evidence="2">
    <location>
        <begin position="1"/>
        <end position="19"/>
    </location>
</feature>
<feature type="chain" id="PRO_5040470808" description="Peptidase S1 domain-containing protein" evidence="2">
    <location>
        <begin position="20"/>
        <end position="264"/>
    </location>
</feature>
<proteinExistence type="inferred from homology"/>
<organism evidence="4 5">
    <name type="scientific">Chironomus riparius</name>
    <dbReference type="NCBI Taxonomy" id="315576"/>
    <lineage>
        <taxon>Eukaryota</taxon>
        <taxon>Metazoa</taxon>
        <taxon>Ecdysozoa</taxon>
        <taxon>Arthropoda</taxon>
        <taxon>Hexapoda</taxon>
        <taxon>Insecta</taxon>
        <taxon>Pterygota</taxon>
        <taxon>Neoptera</taxon>
        <taxon>Endopterygota</taxon>
        <taxon>Diptera</taxon>
        <taxon>Nematocera</taxon>
        <taxon>Chironomoidea</taxon>
        <taxon>Chironomidae</taxon>
        <taxon>Chironominae</taxon>
        <taxon>Chironomus</taxon>
    </lineage>
</organism>
<dbReference type="InterPro" id="IPR009003">
    <property type="entry name" value="Peptidase_S1_PA"/>
</dbReference>
<dbReference type="PANTHER" id="PTHR24260:SF136">
    <property type="entry name" value="GH08193P-RELATED"/>
    <property type="match status" value="1"/>
</dbReference>
<name>A0A9P0NL90_9DIPT</name>
<dbReference type="GO" id="GO:0006508">
    <property type="term" value="P:proteolysis"/>
    <property type="evidence" value="ECO:0007669"/>
    <property type="project" value="InterPro"/>
</dbReference>
<dbReference type="PROSITE" id="PS50240">
    <property type="entry name" value="TRYPSIN_DOM"/>
    <property type="match status" value="1"/>
</dbReference>
<accession>A0A9P0NL90</accession>
<sequence>MFRGETVKILLIFIPFVIGQTSSASLKIGSGKDAKPGENLDYVVLNIVFQNQGQKCGGTLIASQYVLTSATCVFDPVEGIATAINVTFPQYRPTEFVNYNLKVYIHPTYNSTTHADDVAIIKLTTPMIPDGKSISIARLGINSTADVYVDDLVRACGMGSIGNYPRPPKVLQCTELNVVPAKSCNSNSKIICTQWPDRDNNMCNGDYGGPIYSFTDSIDGMKLTVIGIAQYSPDYRTGSSCLDAHKVSHAQVASYIDWLAATLI</sequence>
<reference evidence="4" key="2">
    <citation type="submission" date="2022-10" db="EMBL/GenBank/DDBJ databases">
        <authorList>
            <consortium name="ENA_rothamsted_submissions"/>
            <consortium name="culmorum"/>
            <person name="King R."/>
        </authorList>
    </citation>
    <scope>NUCLEOTIDE SEQUENCE</scope>
</reference>
<dbReference type="Pfam" id="PF00089">
    <property type="entry name" value="Trypsin"/>
    <property type="match status" value="1"/>
</dbReference>
<dbReference type="PANTHER" id="PTHR24260">
    <property type="match status" value="1"/>
</dbReference>
<dbReference type="InterPro" id="IPR001254">
    <property type="entry name" value="Trypsin_dom"/>
</dbReference>
<comment type="similarity">
    <text evidence="1">Belongs to the peptidase S1 family. CLIP subfamily.</text>
</comment>
<dbReference type="AlphaFoldDB" id="A0A9P0NL90"/>
<keyword evidence="5" id="KW-1185">Reference proteome</keyword>
<evidence type="ECO:0000259" key="3">
    <source>
        <dbReference type="PROSITE" id="PS50240"/>
    </source>
</evidence>
<evidence type="ECO:0000256" key="1">
    <source>
        <dbReference type="ARBA" id="ARBA00024195"/>
    </source>
</evidence>
<dbReference type="OrthoDB" id="414826at2759"/>
<dbReference type="Proteomes" id="UP001153620">
    <property type="component" value="Chromosome 3"/>
</dbReference>
<dbReference type="SMART" id="SM00020">
    <property type="entry name" value="Tryp_SPc"/>
    <property type="match status" value="1"/>
</dbReference>
<protein>
    <recommendedName>
        <fullName evidence="3">Peptidase S1 domain-containing protein</fullName>
    </recommendedName>
</protein>
<feature type="domain" description="Peptidase S1" evidence="3">
    <location>
        <begin position="28"/>
        <end position="264"/>
    </location>
</feature>